<keyword evidence="1" id="KW-0677">Repeat</keyword>
<comment type="caution">
    <text evidence="4">The sequence shown here is derived from an EMBL/GenBank/DDBJ whole genome shotgun (WGS) entry which is preliminary data.</text>
</comment>
<dbReference type="InterPro" id="IPR004176">
    <property type="entry name" value="Clp_R_N"/>
</dbReference>
<keyword evidence="4" id="KW-0378">Hydrolase</keyword>
<accession>A0ABV2V011</accession>
<feature type="compositionally biased region" description="Basic and acidic residues" evidence="2">
    <location>
        <begin position="107"/>
        <end position="120"/>
    </location>
</feature>
<feature type="region of interest" description="Disordered" evidence="2">
    <location>
        <begin position="100"/>
        <end position="161"/>
    </location>
</feature>
<dbReference type="RefSeq" id="WP_355398365.1">
    <property type="nucleotide sequence ID" value="NZ_JBEGHN010000056.1"/>
</dbReference>
<name>A0ABV2V011_9ACTN</name>
<keyword evidence="5" id="KW-1185">Reference proteome</keyword>
<evidence type="ECO:0000256" key="2">
    <source>
        <dbReference type="SAM" id="MobiDB-lite"/>
    </source>
</evidence>
<evidence type="ECO:0000259" key="3">
    <source>
        <dbReference type="PROSITE" id="PS51903"/>
    </source>
</evidence>
<dbReference type="EMBL" id="JBEXPZ010000028">
    <property type="protein sequence ID" value="MET9847157.1"/>
    <property type="molecule type" value="Genomic_DNA"/>
</dbReference>
<dbReference type="Gene3D" id="1.10.1780.10">
    <property type="entry name" value="Clp, N-terminal domain"/>
    <property type="match status" value="1"/>
</dbReference>
<keyword evidence="4" id="KW-0645">Protease</keyword>
<protein>
    <submittedName>
        <fullName evidence="4">Clp protease N-terminal domain-containing protein</fullName>
    </submittedName>
</protein>
<evidence type="ECO:0000256" key="1">
    <source>
        <dbReference type="PROSITE-ProRule" id="PRU01251"/>
    </source>
</evidence>
<dbReference type="SUPFAM" id="SSF81923">
    <property type="entry name" value="Double Clp-N motif"/>
    <property type="match status" value="2"/>
</dbReference>
<evidence type="ECO:0000313" key="5">
    <source>
        <dbReference type="Proteomes" id="UP001550210"/>
    </source>
</evidence>
<dbReference type="InterPro" id="IPR036628">
    <property type="entry name" value="Clp_N_dom_sf"/>
</dbReference>
<dbReference type="GO" id="GO:0006508">
    <property type="term" value="P:proteolysis"/>
    <property type="evidence" value="ECO:0007669"/>
    <property type="project" value="UniProtKB-KW"/>
</dbReference>
<reference evidence="4 5" key="1">
    <citation type="submission" date="2024-06" db="EMBL/GenBank/DDBJ databases">
        <title>The Natural Products Discovery Center: Release of the First 8490 Sequenced Strains for Exploring Actinobacteria Biosynthetic Diversity.</title>
        <authorList>
            <person name="Kalkreuter E."/>
            <person name="Kautsar S.A."/>
            <person name="Yang D."/>
            <person name="Bader C.D."/>
            <person name="Teijaro C.N."/>
            <person name="Fluegel L."/>
            <person name="Davis C.M."/>
            <person name="Simpson J.R."/>
            <person name="Lauterbach L."/>
            <person name="Steele A.D."/>
            <person name="Gui C."/>
            <person name="Meng S."/>
            <person name="Li G."/>
            <person name="Viehrig K."/>
            <person name="Ye F."/>
            <person name="Su P."/>
            <person name="Kiefer A.F."/>
            <person name="Nichols A."/>
            <person name="Cepeda A.J."/>
            <person name="Yan W."/>
            <person name="Fan B."/>
            <person name="Jiang Y."/>
            <person name="Adhikari A."/>
            <person name="Zheng C.-J."/>
            <person name="Schuster L."/>
            <person name="Cowan T.M."/>
            <person name="Smanski M.J."/>
            <person name="Chevrette M.G."/>
            <person name="De Carvalho L.P.S."/>
            <person name="Shen B."/>
        </authorList>
    </citation>
    <scope>NUCLEOTIDE SEQUENCE [LARGE SCALE GENOMIC DNA]</scope>
    <source>
        <strain evidence="4 5">NPDC006434</strain>
    </source>
</reference>
<dbReference type="Pfam" id="PF02861">
    <property type="entry name" value="Clp_N"/>
    <property type="match status" value="2"/>
</dbReference>
<sequence length="223" mass="23503">MFERFTKDARAVVLAAVDHAERSSADKVTEEHLLLALLDRRASRASFALASLGLADHRGSVEQALANARRRGGLTRADADALSDLGIDLARIVSRVEEAHGTGALEPGRRREGRGGDHGEGGGVGDGVGSGGEGSGRRGGGRGGWSGRARRAGHRPFTRDAKDVLTRSLRVAQSHSDRHIGDEHLLLALTTRPGVPAEVLADHGVTYESLERVLYGAGEARAS</sequence>
<feature type="compositionally biased region" description="Gly residues" evidence="2">
    <location>
        <begin position="121"/>
        <end position="146"/>
    </location>
</feature>
<dbReference type="PROSITE" id="PS51903">
    <property type="entry name" value="CLP_R"/>
    <property type="match status" value="1"/>
</dbReference>
<dbReference type="Proteomes" id="UP001550210">
    <property type="component" value="Unassembled WGS sequence"/>
</dbReference>
<gene>
    <name evidence="4" type="ORF">ABZZ21_21930</name>
</gene>
<dbReference type="GO" id="GO:0008233">
    <property type="term" value="F:peptidase activity"/>
    <property type="evidence" value="ECO:0007669"/>
    <property type="project" value="UniProtKB-KW"/>
</dbReference>
<proteinExistence type="predicted"/>
<feature type="domain" description="Clp R" evidence="3">
    <location>
        <begin position="2"/>
        <end position="223"/>
    </location>
</feature>
<evidence type="ECO:0000313" key="4">
    <source>
        <dbReference type="EMBL" id="MET9847157.1"/>
    </source>
</evidence>
<organism evidence="4 5">
    <name type="scientific">Streptomyces ossamyceticus</name>
    <dbReference type="NCBI Taxonomy" id="249581"/>
    <lineage>
        <taxon>Bacteria</taxon>
        <taxon>Bacillati</taxon>
        <taxon>Actinomycetota</taxon>
        <taxon>Actinomycetes</taxon>
        <taxon>Kitasatosporales</taxon>
        <taxon>Streptomycetaceae</taxon>
        <taxon>Streptomyces</taxon>
    </lineage>
</organism>